<dbReference type="Proteomes" id="UP000218767">
    <property type="component" value="Unassembled WGS sequence"/>
</dbReference>
<evidence type="ECO:0000256" key="5">
    <source>
        <dbReference type="ARBA" id="ARBA00022989"/>
    </source>
</evidence>
<dbReference type="Pfam" id="PF00999">
    <property type="entry name" value="Na_H_Exchanger"/>
    <property type="match status" value="1"/>
</dbReference>
<evidence type="ECO:0000256" key="1">
    <source>
        <dbReference type="ARBA" id="ARBA00004141"/>
    </source>
</evidence>
<keyword evidence="6" id="KW-0915">Sodium</keyword>
<feature type="transmembrane region" description="Helical" evidence="10">
    <location>
        <begin position="6"/>
        <end position="22"/>
    </location>
</feature>
<feature type="transmembrane region" description="Helical" evidence="10">
    <location>
        <begin position="174"/>
        <end position="201"/>
    </location>
</feature>
<evidence type="ECO:0000256" key="6">
    <source>
        <dbReference type="ARBA" id="ARBA00023053"/>
    </source>
</evidence>
<dbReference type="PANTHER" id="PTHR43562:SF3">
    <property type="entry name" value="SODIUM ION_PROTON EXCHANGER (EUROFUNG)"/>
    <property type="match status" value="1"/>
</dbReference>
<accession>A0A2A4X1G0</accession>
<evidence type="ECO:0000256" key="3">
    <source>
        <dbReference type="ARBA" id="ARBA00022449"/>
    </source>
</evidence>
<dbReference type="Gene3D" id="1.20.1530.20">
    <property type="match status" value="1"/>
</dbReference>
<evidence type="ECO:0000256" key="10">
    <source>
        <dbReference type="SAM" id="Phobius"/>
    </source>
</evidence>
<feature type="transmembrane region" description="Helical" evidence="10">
    <location>
        <begin position="112"/>
        <end position="132"/>
    </location>
</feature>
<sequence length="435" mass="47792">MHDMFFLTIIWSGVYLSHFLASKTKLTPVLYFLAFGSLMVNMGVLPEESTEFIRGFSEIGIILIMFALGFEEDTLRFIKGIKRSWGIALFGALAPFAAAYFISFYFWQDAKLALMCGLAMTATAVSLTMVSLKSEKLHGSAAATGIMTSAILDDIASLVAVAILVPLATGESDISALSILTVIGKAVAFFFFIVMLELLIFPHDSKLSLFHKIPILRNFGVKQFISFGDGSQSALAVLLIALVISMIAFEFGFHPAVGAYMAGLIVKQDYFRLHDDSKVDRYTQTREVVDSVAFSWIGPVFFVELGTKIVLDPSILVNVIPQVITLTIAIFVVQILSASIAARFTGSYAWHESILIGLGMLGRAELAFVVMDIGYVQNSILTTDAFYTLMVTAFMLNVAVPISIKIWKPYFEGGKQLKIKLGGREHFLSKVINLK</sequence>
<feature type="transmembrane region" description="Helical" evidence="10">
    <location>
        <begin position="234"/>
        <end position="253"/>
    </location>
</feature>
<dbReference type="EMBL" id="NVUL01000057">
    <property type="protein sequence ID" value="PCI76433.1"/>
    <property type="molecule type" value="Genomic_DNA"/>
</dbReference>
<keyword evidence="4 10" id="KW-0812">Transmembrane</keyword>
<feature type="transmembrane region" description="Helical" evidence="10">
    <location>
        <begin position="385"/>
        <end position="407"/>
    </location>
</feature>
<evidence type="ECO:0000313" key="12">
    <source>
        <dbReference type="EMBL" id="PCI76433.1"/>
    </source>
</evidence>
<keyword evidence="8 10" id="KW-0472">Membrane</keyword>
<dbReference type="GO" id="GO:0016020">
    <property type="term" value="C:membrane"/>
    <property type="evidence" value="ECO:0007669"/>
    <property type="project" value="UniProtKB-SubCell"/>
</dbReference>
<keyword evidence="2" id="KW-0813">Transport</keyword>
<dbReference type="InterPro" id="IPR038770">
    <property type="entry name" value="Na+/solute_symporter_sf"/>
</dbReference>
<gene>
    <name evidence="12" type="ORF">COB20_10700</name>
</gene>
<dbReference type="PANTHER" id="PTHR43562">
    <property type="entry name" value="NAPA-TYPE SODIUM/HYDROGEN ANTIPORTER"/>
    <property type="match status" value="1"/>
</dbReference>
<keyword evidence="3" id="KW-0050">Antiport</keyword>
<keyword evidence="5 10" id="KW-1133">Transmembrane helix</keyword>
<evidence type="ECO:0000256" key="2">
    <source>
        <dbReference type="ARBA" id="ARBA00022448"/>
    </source>
</evidence>
<evidence type="ECO:0000256" key="7">
    <source>
        <dbReference type="ARBA" id="ARBA00023065"/>
    </source>
</evidence>
<organism evidence="12 13">
    <name type="scientific">SAR86 cluster bacterium</name>
    <dbReference type="NCBI Taxonomy" id="2030880"/>
    <lineage>
        <taxon>Bacteria</taxon>
        <taxon>Pseudomonadati</taxon>
        <taxon>Pseudomonadota</taxon>
        <taxon>Gammaproteobacteria</taxon>
        <taxon>SAR86 cluster</taxon>
    </lineage>
</organism>
<feature type="transmembrane region" description="Helical" evidence="10">
    <location>
        <begin position="29"/>
        <end position="46"/>
    </location>
</feature>
<keyword evidence="9" id="KW-0739">Sodium transport</keyword>
<name>A0A2A4X1G0_9GAMM</name>
<comment type="subcellular location">
    <subcellularLocation>
        <location evidence="1">Membrane</location>
        <topology evidence="1">Multi-pass membrane protein</topology>
    </subcellularLocation>
</comment>
<evidence type="ECO:0000313" key="13">
    <source>
        <dbReference type="Proteomes" id="UP000218767"/>
    </source>
</evidence>
<feature type="transmembrane region" description="Helical" evidence="10">
    <location>
        <begin position="144"/>
        <end position="168"/>
    </location>
</feature>
<feature type="transmembrane region" description="Helical" evidence="10">
    <location>
        <begin position="319"/>
        <end position="342"/>
    </location>
</feature>
<evidence type="ECO:0000259" key="11">
    <source>
        <dbReference type="Pfam" id="PF00999"/>
    </source>
</evidence>
<feature type="domain" description="Cation/H+ exchanger transmembrane" evidence="11">
    <location>
        <begin position="16"/>
        <end position="404"/>
    </location>
</feature>
<keyword evidence="7" id="KW-0406">Ion transport</keyword>
<feature type="transmembrane region" description="Helical" evidence="10">
    <location>
        <begin position="52"/>
        <end position="70"/>
    </location>
</feature>
<proteinExistence type="predicted"/>
<evidence type="ECO:0000256" key="4">
    <source>
        <dbReference type="ARBA" id="ARBA00022692"/>
    </source>
</evidence>
<dbReference type="GO" id="GO:1902600">
    <property type="term" value="P:proton transmembrane transport"/>
    <property type="evidence" value="ECO:0007669"/>
    <property type="project" value="InterPro"/>
</dbReference>
<reference evidence="13" key="1">
    <citation type="submission" date="2017-08" db="EMBL/GenBank/DDBJ databases">
        <title>A dynamic microbial community with high functional redundancy inhabits the cold, oxic subseafloor aquifer.</title>
        <authorList>
            <person name="Tully B.J."/>
            <person name="Wheat C.G."/>
            <person name="Glazer B.T."/>
            <person name="Huber J.A."/>
        </authorList>
    </citation>
    <scope>NUCLEOTIDE SEQUENCE [LARGE SCALE GENOMIC DNA]</scope>
</reference>
<dbReference type="GO" id="GO:0006814">
    <property type="term" value="P:sodium ion transport"/>
    <property type="evidence" value="ECO:0007669"/>
    <property type="project" value="UniProtKB-KW"/>
</dbReference>
<feature type="transmembrane region" description="Helical" evidence="10">
    <location>
        <begin position="354"/>
        <end position="373"/>
    </location>
</feature>
<dbReference type="InterPro" id="IPR006153">
    <property type="entry name" value="Cation/H_exchanger_TM"/>
</dbReference>
<protein>
    <submittedName>
        <fullName evidence="12">Cation/H(+) antiporter</fullName>
    </submittedName>
</protein>
<evidence type="ECO:0000256" key="9">
    <source>
        <dbReference type="ARBA" id="ARBA00023201"/>
    </source>
</evidence>
<dbReference type="GO" id="GO:0015297">
    <property type="term" value="F:antiporter activity"/>
    <property type="evidence" value="ECO:0007669"/>
    <property type="project" value="UniProtKB-KW"/>
</dbReference>
<dbReference type="AlphaFoldDB" id="A0A2A4X1G0"/>
<feature type="transmembrane region" description="Helical" evidence="10">
    <location>
        <begin position="85"/>
        <end position="106"/>
    </location>
</feature>
<comment type="caution">
    <text evidence="12">The sequence shown here is derived from an EMBL/GenBank/DDBJ whole genome shotgun (WGS) entry which is preliminary data.</text>
</comment>
<evidence type="ECO:0000256" key="8">
    <source>
        <dbReference type="ARBA" id="ARBA00023136"/>
    </source>
</evidence>